<dbReference type="Pfam" id="PF08843">
    <property type="entry name" value="AbiEii"/>
    <property type="match status" value="1"/>
</dbReference>
<dbReference type="AlphaFoldDB" id="A0A2M8G699"/>
<evidence type="ECO:0000313" key="2">
    <source>
        <dbReference type="Proteomes" id="UP000229438"/>
    </source>
</evidence>
<evidence type="ECO:0008006" key="3">
    <source>
        <dbReference type="Google" id="ProtNLM"/>
    </source>
</evidence>
<organism evidence="1 2">
    <name type="scientific">candidate division WWE3 bacterium CG_4_8_14_3_um_filter_42_11</name>
    <dbReference type="NCBI Taxonomy" id="1975076"/>
    <lineage>
        <taxon>Bacteria</taxon>
        <taxon>Katanobacteria</taxon>
    </lineage>
</organism>
<gene>
    <name evidence="1" type="ORF">CO015_03770</name>
</gene>
<dbReference type="Proteomes" id="UP000229438">
    <property type="component" value="Unassembled WGS sequence"/>
</dbReference>
<reference evidence="2" key="1">
    <citation type="submission" date="2017-09" db="EMBL/GenBank/DDBJ databases">
        <title>Depth-based differentiation of microbial function through sediment-hosted aquifers and enrichment of novel symbionts in the deep terrestrial subsurface.</title>
        <authorList>
            <person name="Probst A.J."/>
            <person name="Ladd B."/>
            <person name="Jarett J.K."/>
            <person name="Geller-Mcgrath D.E."/>
            <person name="Sieber C.M.K."/>
            <person name="Emerson J.B."/>
            <person name="Anantharaman K."/>
            <person name="Thomas B.C."/>
            <person name="Malmstrom R."/>
            <person name="Stieglmeier M."/>
            <person name="Klingl A."/>
            <person name="Woyke T."/>
            <person name="Ryan C.M."/>
            <person name="Banfield J.F."/>
        </authorList>
    </citation>
    <scope>NUCLEOTIDE SEQUENCE [LARGE SCALE GENOMIC DNA]</scope>
</reference>
<accession>A0A2M8G699</accession>
<name>A0A2M8G699_UNCKA</name>
<sequence length="217" mass="25292">MLKIYPEILNKKRQEIFTQLSAFKKIGYLAGGTALALQIKHRQSFDFDVFVAKPINNALRLKTKATFGTNRFYINNEDELSFAAQNEVNITFLWYYFKPLFPLVKTDSIDLASVKDVAADKAHTLGRRAAWRDYVDFFFLLKDKFISLEEVTGLAERKFGEEFNAGLFLQQLSYFADLKETPIEFLQEKYPASEVKRFLEHKVASYVEKIKKPLIYR</sequence>
<evidence type="ECO:0000313" key="1">
    <source>
        <dbReference type="EMBL" id="PJC68501.1"/>
    </source>
</evidence>
<dbReference type="InterPro" id="IPR014942">
    <property type="entry name" value="AbiEii"/>
</dbReference>
<proteinExistence type="predicted"/>
<dbReference type="EMBL" id="PFQS01000088">
    <property type="protein sequence ID" value="PJC68501.1"/>
    <property type="molecule type" value="Genomic_DNA"/>
</dbReference>
<protein>
    <recommendedName>
        <fullName evidence="3">Nucleotidyl transferase AbiEii/AbiGii toxin family protein</fullName>
    </recommendedName>
</protein>
<comment type="caution">
    <text evidence="1">The sequence shown here is derived from an EMBL/GenBank/DDBJ whole genome shotgun (WGS) entry which is preliminary data.</text>
</comment>